<dbReference type="EMBL" id="KN847319">
    <property type="protein sequence ID" value="KIW55502.1"/>
    <property type="molecule type" value="Genomic_DNA"/>
</dbReference>
<evidence type="ECO:0000313" key="3">
    <source>
        <dbReference type="Proteomes" id="UP000054342"/>
    </source>
</evidence>
<feature type="region of interest" description="Disordered" evidence="1">
    <location>
        <begin position="1"/>
        <end position="23"/>
    </location>
</feature>
<organism evidence="2 3">
    <name type="scientific">Exophiala xenobiotica</name>
    <dbReference type="NCBI Taxonomy" id="348802"/>
    <lineage>
        <taxon>Eukaryota</taxon>
        <taxon>Fungi</taxon>
        <taxon>Dikarya</taxon>
        <taxon>Ascomycota</taxon>
        <taxon>Pezizomycotina</taxon>
        <taxon>Eurotiomycetes</taxon>
        <taxon>Chaetothyriomycetidae</taxon>
        <taxon>Chaetothyriales</taxon>
        <taxon>Herpotrichiellaceae</taxon>
        <taxon>Exophiala</taxon>
    </lineage>
</organism>
<evidence type="ECO:0000256" key="1">
    <source>
        <dbReference type="SAM" id="MobiDB-lite"/>
    </source>
</evidence>
<gene>
    <name evidence="2" type="ORF">PV05_04240</name>
</gene>
<dbReference type="Proteomes" id="UP000054342">
    <property type="component" value="Unassembled WGS sequence"/>
</dbReference>
<dbReference type="OrthoDB" id="4387771at2759"/>
<protein>
    <submittedName>
        <fullName evidence="2">Uncharacterized protein</fullName>
    </submittedName>
</protein>
<dbReference type="HOGENOM" id="CLU_2038103_0_0_1"/>
<sequence length="121" mass="13390">MTSTQQLAPSPSPSLNTHQKGLTGMRSSKFLSARHGWLSVLSSLPRPSSFFYQKAQNIKNAAYKFTANATEGGRIIPPPPKDDDLQLRIDAGRYNPETHKLNVVLQVNREAKSPELKDCAK</sequence>
<keyword evidence="3" id="KW-1185">Reference proteome</keyword>
<proteinExistence type="predicted"/>
<dbReference type="AlphaFoldDB" id="A0A0D2CZG2"/>
<dbReference type="GeneID" id="25326148"/>
<accession>A0A0D2CZG2</accession>
<reference evidence="2 3" key="1">
    <citation type="submission" date="2015-01" db="EMBL/GenBank/DDBJ databases">
        <title>The Genome Sequence of Exophiala xenobiotica CBS118157.</title>
        <authorList>
            <consortium name="The Broad Institute Genomics Platform"/>
            <person name="Cuomo C."/>
            <person name="de Hoog S."/>
            <person name="Gorbushina A."/>
            <person name="Stielow B."/>
            <person name="Teixiera M."/>
            <person name="Abouelleil A."/>
            <person name="Chapman S.B."/>
            <person name="Priest M."/>
            <person name="Young S.K."/>
            <person name="Wortman J."/>
            <person name="Nusbaum C."/>
            <person name="Birren B."/>
        </authorList>
    </citation>
    <scope>NUCLEOTIDE SEQUENCE [LARGE SCALE GENOMIC DNA]</scope>
    <source>
        <strain evidence="2 3">CBS 118157</strain>
    </source>
</reference>
<evidence type="ECO:0000313" key="2">
    <source>
        <dbReference type="EMBL" id="KIW55502.1"/>
    </source>
</evidence>
<dbReference type="RefSeq" id="XP_013316086.1">
    <property type="nucleotide sequence ID" value="XM_013460632.1"/>
</dbReference>
<name>A0A0D2CZG2_9EURO</name>